<protein>
    <submittedName>
        <fullName evidence="1">Uncharacterized protein</fullName>
    </submittedName>
</protein>
<dbReference type="EMBL" id="GBRH01226461">
    <property type="protein sequence ID" value="JAD71434.1"/>
    <property type="molecule type" value="Transcribed_RNA"/>
</dbReference>
<reference evidence="1" key="2">
    <citation type="journal article" date="2015" name="Data Brief">
        <title>Shoot transcriptome of the giant reed, Arundo donax.</title>
        <authorList>
            <person name="Barrero R.A."/>
            <person name="Guerrero F.D."/>
            <person name="Moolhuijzen P."/>
            <person name="Goolsby J.A."/>
            <person name="Tidwell J."/>
            <person name="Bellgard S.E."/>
            <person name="Bellgard M.I."/>
        </authorList>
    </citation>
    <scope>NUCLEOTIDE SEQUENCE</scope>
    <source>
        <tissue evidence="1">Shoot tissue taken approximately 20 cm above the soil surface</tissue>
    </source>
</reference>
<name>A0A0A9C538_ARUDO</name>
<evidence type="ECO:0000313" key="1">
    <source>
        <dbReference type="EMBL" id="JAD71434.1"/>
    </source>
</evidence>
<sequence>MMYLLLLREFGSRR</sequence>
<proteinExistence type="predicted"/>
<accession>A0A0A9C538</accession>
<reference evidence="1" key="1">
    <citation type="submission" date="2014-09" db="EMBL/GenBank/DDBJ databases">
        <authorList>
            <person name="Magalhaes I.L.F."/>
            <person name="Oliveira U."/>
            <person name="Santos F.R."/>
            <person name="Vidigal T.H.D.A."/>
            <person name="Brescovit A.D."/>
            <person name="Santos A.J."/>
        </authorList>
    </citation>
    <scope>NUCLEOTIDE SEQUENCE</scope>
    <source>
        <tissue evidence="1">Shoot tissue taken approximately 20 cm above the soil surface</tissue>
    </source>
</reference>
<organism evidence="1">
    <name type="scientific">Arundo donax</name>
    <name type="common">Giant reed</name>
    <name type="synonym">Donax arundinaceus</name>
    <dbReference type="NCBI Taxonomy" id="35708"/>
    <lineage>
        <taxon>Eukaryota</taxon>
        <taxon>Viridiplantae</taxon>
        <taxon>Streptophyta</taxon>
        <taxon>Embryophyta</taxon>
        <taxon>Tracheophyta</taxon>
        <taxon>Spermatophyta</taxon>
        <taxon>Magnoliopsida</taxon>
        <taxon>Liliopsida</taxon>
        <taxon>Poales</taxon>
        <taxon>Poaceae</taxon>
        <taxon>PACMAD clade</taxon>
        <taxon>Arundinoideae</taxon>
        <taxon>Arundineae</taxon>
        <taxon>Arundo</taxon>
    </lineage>
</organism>